<dbReference type="PANTHER" id="PTHR43625">
    <property type="entry name" value="AFLATOXIN B1 ALDEHYDE REDUCTASE"/>
    <property type="match status" value="1"/>
</dbReference>
<protein>
    <submittedName>
        <fullName evidence="3">Aldo/keto reductase</fullName>
    </submittedName>
</protein>
<keyword evidence="4" id="KW-1185">Reference proteome</keyword>
<proteinExistence type="predicted"/>
<dbReference type="InterPro" id="IPR036812">
    <property type="entry name" value="NAD(P)_OxRdtase_dom_sf"/>
</dbReference>
<organism evidence="3 4">
    <name type="scientific">Stenomitos frigidus AS-A4</name>
    <dbReference type="NCBI Taxonomy" id="2933935"/>
    <lineage>
        <taxon>Bacteria</taxon>
        <taxon>Bacillati</taxon>
        <taxon>Cyanobacteriota</taxon>
        <taxon>Cyanophyceae</taxon>
        <taxon>Leptolyngbyales</taxon>
        <taxon>Leptolyngbyaceae</taxon>
        <taxon>Stenomitos</taxon>
    </lineage>
</organism>
<evidence type="ECO:0000256" key="1">
    <source>
        <dbReference type="ARBA" id="ARBA00023002"/>
    </source>
</evidence>
<dbReference type="InterPro" id="IPR020471">
    <property type="entry name" value="AKR"/>
</dbReference>
<dbReference type="InterPro" id="IPR023210">
    <property type="entry name" value="NADP_OxRdtase_dom"/>
</dbReference>
<dbReference type="Gene3D" id="3.20.20.100">
    <property type="entry name" value="NADP-dependent oxidoreductase domain"/>
    <property type="match status" value="1"/>
</dbReference>
<evidence type="ECO:0000313" key="3">
    <source>
        <dbReference type="EMBL" id="MEP1062158.1"/>
    </source>
</evidence>
<accession>A0ABV0KSZ3</accession>
<evidence type="ECO:0000313" key="4">
    <source>
        <dbReference type="Proteomes" id="UP001476950"/>
    </source>
</evidence>
<dbReference type="InterPro" id="IPR050791">
    <property type="entry name" value="Aldo-Keto_reductase"/>
</dbReference>
<name>A0ABV0KSZ3_9CYAN</name>
<reference evidence="3 4" key="1">
    <citation type="submission" date="2022-04" db="EMBL/GenBank/DDBJ databases">
        <title>Positive selection, recombination, and allopatry shape intraspecific diversity of widespread and dominant cyanobacteria.</title>
        <authorList>
            <person name="Wei J."/>
            <person name="Shu W."/>
            <person name="Hu C."/>
        </authorList>
    </citation>
    <scope>NUCLEOTIDE SEQUENCE [LARGE SCALE GENOMIC DNA]</scope>
    <source>
        <strain evidence="3 4">AS-A4</strain>
    </source>
</reference>
<feature type="domain" description="NADP-dependent oxidoreductase" evidence="2">
    <location>
        <begin position="16"/>
        <end position="314"/>
    </location>
</feature>
<dbReference type="SUPFAM" id="SSF51430">
    <property type="entry name" value="NAD(P)-linked oxidoreductase"/>
    <property type="match status" value="1"/>
</dbReference>
<keyword evidence="1" id="KW-0560">Oxidoreductase</keyword>
<sequence>MQTVTLGKDGPAVTALGIGTWAWGDKLFWSYGSDYGAAQVHEAFDATLEAGINFFDTAEIYGFGESERLIGQFMRQTDKPAQIATKFFPVPWRFTARSVSEALTASLERLQVSQVALYQVHQPFDFLLGKRALMNALADEVQQGRIATVGVSNYSAEQMRQAHKFLAARGVPLAVNQVRYSLLTRQIESNGIFDTARELGITILAYSPLAQGLLTGKYTAESARSHQAQPLQGARRIDPRFNQSGLEKIAPVIRLLQDIGAVHQRTPAQVALNWLIAQGVIPIPGAKNAEQARQNAGALGWSLTEQEIETLDRATQAWK</sequence>
<dbReference type="Proteomes" id="UP001476950">
    <property type="component" value="Unassembled WGS sequence"/>
</dbReference>
<gene>
    <name evidence="3" type="ORF">NDI38_27675</name>
</gene>
<dbReference type="CDD" id="cd19093">
    <property type="entry name" value="AKR_AtPLR-like"/>
    <property type="match status" value="1"/>
</dbReference>
<dbReference type="RefSeq" id="WP_190449958.1">
    <property type="nucleotide sequence ID" value="NZ_JAMPLM010000055.1"/>
</dbReference>
<comment type="caution">
    <text evidence="3">The sequence shown here is derived from an EMBL/GenBank/DDBJ whole genome shotgun (WGS) entry which is preliminary data.</text>
</comment>
<dbReference type="PANTHER" id="PTHR43625:SF88">
    <property type="entry name" value="OS07G0143000 PROTEIN"/>
    <property type="match status" value="1"/>
</dbReference>
<evidence type="ECO:0000259" key="2">
    <source>
        <dbReference type="Pfam" id="PF00248"/>
    </source>
</evidence>
<dbReference type="EMBL" id="JAMPLM010000055">
    <property type="protein sequence ID" value="MEP1062158.1"/>
    <property type="molecule type" value="Genomic_DNA"/>
</dbReference>
<dbReference type="Pfam" id="PF00248">
    <property type="entry name" value="Aldo_ket_red"/>
    <property type="match status" value="1"/>
</dbReference>
<dbReference type="PRINTS" id="PR00069">
    <property type="entry name" value="ALDKETRDTASE"/>
</dbReference>